<dbReference type="OrthoDB" id="2443808at2759"/>
<protein>
    <submittedName>
        <fullName evidence="2">9250_t:CDS:1</fullName>
    </submittedName>
</protein>
<accession>A0A9N9HGT9</accession>
<name>A0A9N9HGT9_9GLOM</name>
<feature type="region of interest" description="Disordered" evidence="1">
    <location>
        <begin position="52"/>
        <end position="72"/>
    </location>
</feature>
<evidence type="ECO:0000313" key="3">
    <source>
        <dbReference type="Proteomes" id="UP000789405"/>
    </source>
</evidence>
<dbReference type="Proteomes" id="UP000789405">
    <property type="component" value="Unassembled WGS sequence"/>
</dbReference>
<comment type="caution">
    <text evidence="2">The sequence shown here is derived from an EMBL/GenBank/DDBJ whole genome shotgun (WGS) entry which is preliminary data.</text>
</comment>
<dbReference type="EMBL" id="CAJVPY010007760">
    <property type="protein sequence ID" value="CAG8685341.1"/>
    <property type="molecule type" value="Genomic_DNA"/>
</dbReference>
<evidence type="ECO:0000256" key="1">
    <source>
        <dbReference type="SAM" id="MobiDB-lite"/>
    </source>
</evidence>
<reference evidence="2" key="1">
    <citation type="submission" date="2021-06" db="EMBL/GenBank/DDBJ databases">
        <authorList>
            <person name="Kallberg Y."/>
            <person name="Tangrot J."/>
            <person name="Rosling A."/>
        </authorList>
    </citation>
    <scope>NUCLEOTIDE SEQUENCE</scope>
    <source>
        <strain evidence="2">MA453B</strain>
    </source>
</reference>
<dbReference type="AlphaFoldDB" id="A0A9N9HGT9"/>
<organism evidence="2 3">
    <name type="scientific">Dentiscutata erythropus</name>
    <dbReference type="NCBI Taxonomy" id="1348616"/>
    <lineage>
        <taxon>Eukaryota</taxon>
        <taxon>Fungi</taxon>
        <taxon>Fungi incertae sedis</taxon>
        <taxon>Mucoromycota</taxon>
        <taxon>Glomeromycotina</taxon>
        <taxon>Glomeromycetes</taxon>
        <taxon>Diversisporales</taxon>
        <taxon>Gigasporaceae</taxon>
        <taxon>Dentiscutata</taxon>
    </lineage>
</organism>
<feature type="non-terminal residue" evidence="2">
    <location>
        <position position="1"/>
    </location>
</feature>
<gene>
    <name evidence="2" type="ORF">DERYTH_LOCUS12070</name>
</gene>
<keyword evidence="3" id="KW-1185">Reference proteome</keyword>
<evidence type="ECO:0000313" key="2">
    <source>
        <dbReference type="EMBL" id="CAG8685341.1"/>
    </source>
</evidence>
<proteinExistence type="predicted"/>
<sequence length="101" mass="11479">YLKVGDMICQWCYNEIIVRPSAMMKEHAQTMINTQVAGIEDDLDAMVDTQDDISEAQESRAKELETEELENEMAEDNELIISNSIGKTELDDLLQKLQGLQ</sequence>